<proteinExistence type="predicted"/>
<dbReference type="Proteomes" id="UP001189429">
    <property type="component" value="Unassembled WGS sequence"/>
</dbReference>
<organism evidence="2 3">
    <name type="scientific">Prorocentrum cordatum</name>
    <dbReference type="NCBI Taxonomy" id="2364126"/>
    <lineage>
        <taxon>Eukaryota</taxon>
        <taxon>Sar</taxon>
        <taxon>Alveolata</taxon>
        <taxon>Dinophyceae</taxon>
        <taxon>Prorocentrales</taxon>
        <taxon>Prorocentraceae</taxon>
        <taxon>Prorocentrum</taxon>
    </lineage>
</organism>
<gene>
    <name evidence="2" type="ORF">PCOR1329_LOCUS35967</name>
</gene>
<protein>
    <submittedName>
        <fullName evidence="2">Uncharacterized protein</fullName>
    </submittedName>
</protein>
<evidence type="ECO:0000313" key="3">
    <source>
        <dbReference type="Proteomes" id="UP001189429"/>
    </source>
</evidence>
<reference evidence="2" key="1">
    <citation type="submission" date="2023-10" db="EMBL/GenBank/DDBJ databases">
        <authorList>
            <person name="Chen Y."/>
            <person name="Shah S."/>
            <person name="Dougan E. K."/>
            <person name="Thang M."/>
            <person name="Chan C."/>
        </authorList>
    </citation>
    <scope>NUCLEOTIDE SEQUENCE [LARGE SCALE GENOMIC DNA]</scope>
</reference>
<dbReference type="EMBL" id="CAUYUJ010014388">
    <property type="protein sequence ID" value="CAK0840547.1"/>
    <property type="molecule type" value="Genomic_DNA"/>
</dbReference>
<feature type="region of interest" description="Disordered" evidence="1">
    <location>
        <begin position="15"/>
        <end position="36"/>
    </location>
</feature>
<evidence type="ECO:0000256" key="1">
    <source>
        <dbReference type="SAM" id="MobiDB-lite"/>
    </source>
</evidence>
<name>A0ABN9T651_9DINO</name>
<comment type="caution">
    <text evidence="2">The sequence shown here is derived from an EMBL/GenBank/DDBJ whole genome shotgun (WGS) entry which is preliminary data.</text>
</comment>
<sequence length="325" mass="36742">MSRGSKVSANLLPSSERLLGMPPDPRQKHFNPLTSQPAGWPADGKFFPLGRNSAVKADWTKVWDYILIAKEFMSKVHRKCDPQVPRMEAVEVVDDVLNNMETFVLTTIFVRGWSLGWARNLIGFILNNVSTASYVRLIAVQGGPVCEEEVAFTKILLLELGFSIVFEDSGGPEVEERYTLRCKLDGVQVTTPAIPFEVLVKQYHSVNQIYHNLQQDVSPYWSNSRVPNLQRLAVISCAEMWFIDGHSKRLNPEEVDEHHPDGMTVNDKLNSEIMRALEDARTRAASKGFRPNEDWRKSEGANKVYQQYFDLTLRTLASMGITPTG</sequence>
<keyword evidence="3" id="KW-1185">Reference proteome</keyword>
<evidence type="ECO:0000313" key="2">
    <source>
        <dbReference type="EMBL" id="CAK0840547.1"/>
    </source>
</evidence>
<accession>A0ABN9T651</accession>